<organism evidence="1 2">
    <name type="scientific">Mytilus coruscus</name>
    <name type="common">Sea mussel</name>
    <dbReference type="NCBI Taxonomy" id="42192"/>
    <lineage>
        <taxon>Eukaryota</taxon>
        <taxon>Metazoa</taxon>
        <taxon>Spiralia</taxon>
        <taxon>Lophotrochozoa</taxon>
        <taxon>Mollusca</taxon>
        <taxon>Bivalvia</taxon>
        <taxon>Autobranchia</taxon>
        <taxon>Pteriomorphia</taxon>
        <taxon>Mytilida</taxon>
        <taxon>Mytiloidea</taxon>
        <taxon>Mytilidae</taxon>
        <taxon>Mytilinae</taxon>
        <taxon>Mytilus</taxon>
    </lineage>
</organism>
<accession>A0A6J8EBS4</accession>
<proteinExistence type="predicted"/>
<dbReference type="Proteomes" id="UP000507470">
    <property type="component" value="Unassembled WGS sequence"/>
</dbReference>
<dbReference type="AlphaFoldDB" id="A0A6J8EBS4"/>
<protein>
    <submittedName>
        <fullName evidence="1">Uncharacterized protein</fullName>
    </submittedName>
</protein>
<evidence type="ECO:0000313" key="2">
    <source>
        <dbReference type="Proteomes" id="UP000507470"/>
    </source>
</evidence>
<reference evidence="1 2" key="1">
    <citation type="submission" date="2020-06" db="EMBL/GenBank/DDBJ databases">
        <authorList>
            <person name="Li R."/>
            <person name="Bekaert M."/>
        </authorList>
    </citation>
    <scope>NUCLEOTIDE SEQUENCE [LARGE SCALE GENOMIC DNA]</scope>
    <source>
        <strain evidence="2">wild</strain>
    </source>
</reference>
<dbReference type="OrthoDB" id="7387685at2759"/>
<dbReference type="EMBL" id="CACVKT020008797">
    <property type="protein sequence ID" value="CAC5417718.1"/>
    <property type="molecule type" value="Genomic_DNA"/>
</dbReference>
<gene>
    <name evidence="1" type="ORF">MCOR_50206</name>
</gene>
<keyword evidence="2" id="KW-1185">Reference proteome</keyword>
<evidence type="ECO:0000313" key="1">
    <source>
        <dbReference type="EMBL" id="CAC5417718.1"/>
    </source>
</evidence>
<sequence>MTDCASLFSTQEEADRRFVLHTLHADEQFKKCNVRGRTIVKCSDIDVLVLCIHYFPQMLNTEQLWIFMASVTSGKVGRRYIPLHELCSSFTNMTRNNLPAVRALTGCDTTSNLFDIGKLLKSSSAELACLSQLSYSDIYTISVLRENLYFSCMTQNANISQVTTI</sequence>
<name>A0A6J8EBS4_MYTCO</name>